<evidence type="ECO:0000259" key="8">
    <source>
        <dbReference type="PROSITE" id="PS50157"/>
    </source>
</evidence>
<dbReference type="Pfam" id="PF00628">
    <property type="entry name" value="PHD"/>
    <property type="match status" value="1"/>
</dbReference>
<evidence type="ECO:0000313" key="9">
    <source>
        <dbReference type="EMBL" id="VUZ49188.1"/>
    </source>
</evidence>
<feature type="domain" description="C2H2-type" evidence="8">
    <location>
        <begin position="586"/>
        <end position="614"/>
    </location>
</feature>
<evidence type="ECO:0000313" key="10">
    <source>
        <dbReference type="Proteomes" id="UP000321570"/>
    </source>
</evidence>
<dbReference type="InterPro" id="IPR025750">
    <property type="entry name" value="DPF1-3_N"/>
</dbReference>
<feature type="compositionally biased region" description="Low complexity" evidence="6">
    <location>
        <begin position="545"/>
        <end position="557"/>
    </location>
</feature>
<protein>
    <recommendedName>
        <fullName evidence="11">PHD finger protein 10</fullName>
    </recommendedName>
</protein>
<dbReference type="GO" id="GO:0008270">
    <property type="term" value="F:zinc ion binding"/>
    <property type="evidence" value="ECO:0007669"/>
    <property type="project" value="UniProtKB-KW"/>
</dbReference>
<dbReference type="PROSITE" id="PS50157">
    <property type="entry name" value="ZINC_FINGER_C2H2_2"/>
    <property type="match status" value="1"/>
</dbReference>
<feature type="region of interest" description="Disordered" evidence="6">
    <location>
        <begin position="757"/>
        <end position="784"/>
    </location>
</feature>
<feature type="compositionally biased region" description="Pro residues" evidence="6">
    <location>
        <begin position="475"/>
        <end position="488"/>
    </location>
</feature>
<evidence type="ECO:0000259" key="7">
    <source>
        <dbReference type="PROSITE" id="PS50016"/>
    </source>
</evidence>
<keyword evidence="10" id="KW-1185">Reference proteome</keyword>
<feature type="compositionally biased region" description="Polar residues" evidence="6">
    <location>
        <begin position="656"/>
        <end position="684"/>
    </location>
</feature>
<dbReference type="InterPro" id="IPR019787">
    <property type="entry name" value="Znf_PHD-finger"/>
</dbReference>
<dbReference type="InterPro" id="IPR011011">
    <property type="entry name" value="Znf_FYVE_PHD"/>
</dbReference>
<feature type="compositionally biased region" description="Low complexity" evidence="6">
    <location>
        <begin position="504"/>
        <end position="537"/>
    </location>
</feature>
<feature type="domain" description="PHD-type" evidence="7">
    <location>
        <begin position="942"/>
        <end position="996"/>
    </location>
</feature>
<dbReference type="PROSITE" id="PS00028">
    <property type="entry name" value="ZINC_FINGER_C2H2_1"/>
    <property type="match status" value="1"/>
</dbReference>
<feature type="compositionally biased region" description="Low complexity" evidence="6">
    <location>
        <begin position="209"/>
        <end position="225"/>
    </location>
</feature>
<keyword evidence="3 5" id="KW-0863">Zinc-finger</keyword>
<feature type="region of interest" description="Disordered" evidence="6">
    <location>
        <begin position="319"/>
        <end position="338"/>
    </location>
</feature>
<evidence type="ECO:0000256" key="3">
    <source>
        <dbReference type="ARBA" id="ARBA00022771"/>
    </source>
</evidence>
<evidence type="ECO:0000256" key="5">
    <source>
        <dbReference type="PROSITE-ProRule" id="PRU00042"/>
    </source>
</evidence>
<dbReference type="SMART" id="SM00249">
    <property type="entry name" value="PHD"/>
    <property type="match status" value="2"/>
</dbReference>
<name>A0A564YR62_HYMDI</name>
<comment type="similarity">
    <text evidence="1">Belongs to the requiem/DPF family.</text>
</comment>
<dbReference type="Pfam" id="PF14051">
    <property type="entry name" value="DPF1-3_N"/>
    <property type="match status" value="1"/>
</dbReference>
<feature type="region of interest" description="Disordered" evidence="6">
    <location>
        <begin position="631"/>
        <end position="734"/>
    </location>
</feature>
<evidence type="ECO:0008006" key="11">
    <source>
        <dbReference type="Google" id="ProtNLM"/>
    </source>
</evidence>
<evidence type="ECO:0000256" key="4">
    <source>
        <dbReference type="ARBA" id="ARBA00022833"/>
    </source>
</evidence>
<dbReference type="InterPro" id="IPR001965">
    <property type="entry name" value="Znf_PHD"/>
</dbReference>
<feature type="region of interest" description="Disordered" evidence="6">
    <location>
        <begin position="131"/>
        <end position="228"/>
    </location>
</feature>
<feature type="compositionally biased region" description="Polar residues" evidence="6">
    <location>
        <begin position="131"/>
        <end position="195"/>
    </location>
</feature>
<dbReference type="PROSITE" id="PS50016">
    <property type="entry name" value="ZF_PHD_2"/>
    <property type="match status" value="1"/>
</dbReference>
<reference evidence="9 10" key="1">
    <citation type="submission" date="2019-07" db="EMBL/GenBank/DDBJ databases">
        <authorList>
            <person name="Jastrzebski P J."/>
            <person name="Paukszto L."/>
            <person name="Jastrzebski P J."/>
        </authorList>
    </citation>
    <scope>NUCLEOTIDE SEQUENCE [LARGE SCALE GENOMIC DNA]</scope>
    <source>
        <strain evidence="9 10">WMS-il1</strain>
    </source>
</reference>
<feature type="compositionally biased region" description="Gly residues" evidence="6">
    <location>
        <begin position="558"/>
        <end position="573"/>
    </location>
</feature>
<dbReference type="Gene3D" id="3.30.40.10">
    <property type="entry name" value="Zinc/RING finger domain, C3HC4 (zinc finger)"/>
    <property type="match status" value="1"/>
</dbReference>
<evidence type="ECO:0000256" key="2">
    <source>
        <dbReference type="ARBA" id="ARBA00022723"/>
    </source>
</evidence>
<feature type="compositionally biased region" description="Low complexity" evidence="6">
    <location>
        <begin position="386"/>
        <end position="412"/>
    </location>
</feature>
<keyword evidence="2" id="KW-0479">Metal-binding</keyword>
<feature type="compositionally biased region" description="Pro residues" evidence="6">
    <location>
        <begin position="760"/>
        <end position="776"/>
    </location>
</feature>
<accession>A0A564YR62</accession>
<dbReference type="EMBL" id="CABIJS010000322">
    <property type="protein sequence ID" value="VUZ49188.1"/>
    <property type="molecule type" value="Genomic_DNA"/>
</dbReference>
<dbReference type="InterPro" id="IPR013083">
    <property type="entry name" value="Znf_RING/FYVE/PHD"/>
</dbReference>
<proteinExistence type="inferred from homology"/>
<gene>
    <name evidence="9" type="ORF">WMSIL1_LOCUS8242</name>
</gene>
<organism evidence="9 10">
    <name type="scientific">Hymenolepis diminuta</name>
    <name type="common">Rat tapeworm</name>
    <dbReference type="NCBI Taxonomy" id="6216"/>
    <lineage>
        <taxon>Eukaryota</taxon>
        <taxon>Metazoa</taxon>
        <taxon>Spiralia</taxon>
        <taxon>Lophotrochozoa</taxon>
        <taxon>Platyhelminthes</taxon>
        <taxon>Cestoda</taxon>
        <taxon>Eucestoda</taxon>
        <taxon>Cyclophyllidea</taxon>
        <taxon>Hymenolepididae</taxon>
        <taxon>Hymenolepis</taxon>
    </lineage>
</organism>
<dbReference type="SUPFAM" id="SSF57903">
    <property type="entry name" value="FYVE/PHD zinc finger"/>
    <property type="match status" value="1"/>
</dbReference>
<evidence type="ECO:0000256" key="6">
    <source>
        <dbReference type="SAM" id="MobiDB-lite"/>
    </source>
</evidence>
<keyword evidence="4" id="KW-0862">Zinc</keyword>
<evidence type="ECO:0000256" key="1">
    <source>
        <dbReference type="ARBA" id="ARBA00010539"/>
    </source>
</evidence>
<feature type="compositionally biased region" description="Low complexity" evidence="6">
    <location>
        <begin position="715"/>
        <end position="734"/>
    </location>
</feature>
<sequence>MATVSTVPNDFVPTAASNVNASAGLRYDSILADACAFNRRLRKGRVNRLDFFDSATQIAQRPAPWLHRSVQARTKSLSLTRSHFLVTYRRHRWRIQPGFKRKFAESLEHSRLLYMFQTISFPGSNVGIDTSNARGSLTRPQTTSTEFSKLSQPSQTTLGISSTDPEASLPGSVSNEGSCQSSATPNSVNNSTTASNGGGDRRISTVEMQQQPQQQSSKQPQSSPSIEDYAGQRYDSYARKYVDDDDPEHSKLKFRRRIMGISADKTGVIRRYHRRIGGGVVGRPRGRRGIPGRIEVGCRWAQMESSGNSLQGFEVAYDEDSQDAYSPPDEAIYRSNANLSSGGLNDGLTPKLPHSAFSDGSDLLETTVVPRPETPSHTLHHHQHSLHGQTPSQTQAPMSSSQSSANATPTSSTSMMMMSHYHHHSQQQQSGLMDKRMSQEFMHDPATLEWRNSVQRHPHINGPDGMSNPMQPDMSGPPPPPRALPPGRPQMAGQQPPSYHQHHPSSLPTSPHHQQHGPPSSMQSNVPSQSQSQSQGPQPLPPPQQSSSNSAADTSSNHGGGPMGSQTPGGTGSGSSSEPTTVVTFFVCEVCASRYRSTAGLRYHYHSQHAGYTPRNPISASASRISIPTSEYNRFAPNTGPRGGRNGRTKKNRNNYPSFRTGATNNKGRGLSAANQQIVNQRGGSQMPGEGGESDPYHMPSANTPEEPHPRSVYSSSSEPQQTESSLSSVNSSSYISPIKLKSTDLDYSARGKAFSGYVPPLPPPSTSHQPPPPPYDQHSSYYGAPSALASMDHMASSLLRQQHNQQQQQQSQQSQPLHSLLAQLHPTSYKPYGDTSSLNYYGYQQRPYSKPSFVELKGMLRQRRSQYPADAFTCGYCQMHVESGGGEGREEGEGVSYSRCFGCGMPVHHFCILRYRGTGGSSASRTSNSQRLCYPWVCTECKSCWICGNGANEELIICCCECDRGYHGYCLTGSSPSYQATSFPDDWVCEICRQQDACLAPQQPSTIH</sequence>
<dbReference type="InterPro" id="IPR013087">
    <property type="entry name" value="Znf_C2H2_type"/>
</dbReference>
<feature type="region of interest" description="Disordered" evidence="6">
    <location>
        <begin position="456"/>
        <end position="578"/>
    </location>
</feature>
<dbReference type="Proteomes" id="UP000321570">
    <property type="component" value="Unassembled WGS sequence"/>
</dbReference>
<feature type="region of interest" description="Disordered" evidence="6">
    <location>
        <begin position="367"/>
        <end position="412"/>
    </location>
</feature>
<dbReference type="AlphaFoldDB" id="A0A564YR62"/>